<evidence type="ECO:0000313" key="2">
    <source>
        <dbReference type="Proteomes" id="UP000651333"/>
    </source>
</evidence>
<evidence type="ECO:0000313" key="1">
    <source>
        <dbReference type="EMBL" id="NRO35180.1"/>
    </source>
</evidence>
<proteinExistence type="predicted"/>
<organism evidence="1 2">
    <name type="scientific">Lactobacillus helveticus</name>
    <name type="common">Lactobacillus suntoryeus</name>
    <dbReference type="NCBI Taxonomy" id="1587"/>
    <lineage>
        <taxon>Bacteria</taxon>
        <taxon>Bacillati</taxon>
        <taxon>Bacillota</taxon>
        <taxon>Bacilli</taxon>
        <taxon>Lactobacillales</taxon>
        <taxon>Lactobacillaceae</taxon>
        <taxon>Lactobacillus</taxon>
    </lineage>
</organism>
<dbReference type="AlphaFoldDB" id="A0A9Q5C6C5"/>
<sequence>MTNFVFDLINQFSYMAISFLIAIENVFPPIPSEVIYLLQDLPHTTPK</sequence>
<name>A0A9Q5C6C5_LACHE</name>
<dbReference type="Proteomes" id="UP000651333">
    <property type="component" value="Unassembled WGS sequence"/>
</dbReference>
<comment type="caution">
    <text evidence="1">The sequence shown here is derived from an EMBL/GenBank/DDBJ whole genome shotgun (WGS) entry which is preliminary data.</text>
</comment>
<evidence type="ECO:0008006" key="3">
    <source>
        <dbReference type="Google" id="ProtNLM"/>
    </source>
</evidence>
<protein>
    <recommendedName>
        <fullName evidence="3">Alkaline phosphatase</fullName>
    </recommendedName>
</protein>
<gene>
    <name evidence="1" type="ORF">IMAU30003_01430</name>
</gene>
<accession>A0A9Q5C6C5</accession>
<reference evidence="1" key="1">
    <citation type="submission" date="2019-09" db="EMBL/GenBank/DDBJ databases">
        <title>Comparative genomic analysis of Lactobacillus helveticus.</title>
        <authorList>
            <person name="Zhang H."/>
            <person name="Chen Y."/>
            <person name="Zhong Z."/>
        </authorList>
    </citation>
    <scope>NUCLEOTIDE SEQUENCE</scope>
    <source>
        <strain evidence="1">IMAU30003</strain>
    </source>
</reference>
<dbReference type="EMBL" id="WCHB01000046">
    <property type="protein sequence ID" value="NRO35180.1"/>
    <property type="molecule type" value="Genomic_DNA"/>
</dbReference>